<dbReference type="InterPro" id="IPR036291">
    <property type="entry name" value="NAD(P)-bd_dom_sf"/>
</dbReference>
<dbReference type="InterPro" id="IPR002347">
    <property type="entry name" value="SDR_fam"/>
</dbReference>
<dbReference type="NCBIfam" id="NF005559">
    <property type="entry name" value="PRK07231.1"/>
    <property type="match status" value="1"/>
</dbReference>
<evidence type="ECO:0000256" key="2">
    <source>
        <dbReference type="ARBA" id="ARBA00023002"/>
    </source>
</evidence>
<organism evidence="3 4">
    <name type="scientific">Planococcus citreus</name>
    <dbReference type="NCBI Taxonomy" id="1373"/>
    <lineage>
        <taxon>Bacteria</taxon>
        <taxon>Bacillati</taxon>
        <taxon>Bacillota</taxon>
        <taxon>Bacilli</taxon>
        <taxon>Bacillales</taxon>
        <taxon>Caryophanaceae</taxon>
        <taxon>Planococcus</taxon>
    </lineage>
</organism>
<gene>
    <name evidence="3" type="ORF">DFR62_2199</name>
</gene>
<evidence type="ECO:0000256" key="1">
    <source>
        <dbReference type="ARBA" id="ARBA00006484"/>
    </source>
</evidence>
<accession>A0A497YHB9</accession>
<dbReference type="PANTHER" id="PTHR24321:SF8">
    <property type="entry name" value="ESTRADIOL 17-BETA-DEHYDROGENASE 8-RELATED"/>
    <property type="match status" value="1"/>
</dbReference>
<dbReference type="PRINTS" id="PR00081">
    <property type="entry name" value="GDHRDH"/>
</dbReference>
<name>A0A497YHB9_9BACL</name>
<dbReference type="AlphaFoldDB" id="A0A497YHB9"/>
<dbReference type="Pfam" id="PF13561">
    <property type="entry name" value="adh_short_C2"/>
    <property type="match status" value="1"/>
</dbReference>
<keyword evidence="2" id="KW-0560">Oxidoreductase</keyword>
<sequence>MELSEKVVVVTGAGGGMGKAISEKLLAEGARVIGMDLKEESMKDQDHSQFTAVAVDILDEEAVAGAFAEAHKQSGKIDGLVNAIGMAQSASPIEDVSLELWHKLMNVNVTSLFLTSKEAAKYMKKQNQGSIITIASISAVRPRPGLQAYIASKGAAESFSRALAIELAPHGIRVNTVHPGPTDTGMLGQFAASGADVETTKKQIFADSVPMGRLVAPSDIAESISYLISDRAAMVTGAVLHVDGGRGL</sequence>
<evidence type="ECO:0000313" key="4">
    <source>
        <dbReference type="Proteomes" id="UP000280791"/>
    </source>
</evidence>
<dbReference type="Proteomes" id="UP000280791">
    <property type="component" value="Unassembled WGS sequence"/>
</dbReference>
<dbReference type="GO" id="GO:0016491">
    <property type="term" value="F:oxidoreductase activity"/>
    <property type="evidence" value="ECO:0007669"/>
    <property type="project" value="UniProtKB-KW"/>
</dbReference>
<dbReference type="PANTHER" id="PTHR24321">
    <property type="entry name" value="DEHYDROGENASES, SHORT CHAIN"/>
    <property type="match status" value="1"/>
</dbReference>
<dbReference type="EMBL" id="RCCP01000003">
    <property type="protein sequence ID" value="RLJ86597.1"/>
    <property type="molecule type" value="Genomic_DNA"/>
</dbReference>
<proteinExistence type="inferred from homology"/>
<dbReference type="RefSeq" id="WP_121300366.1">
    <property type="nucleotide sequence ID" value="NZ_QBEW01000033.1"/>
</dbReference>
<evidence type="ECO:0000313" key="3">
    <source>
        <dbReference type="EMBL" id="RLJ86597.1"/>
    </source>
</evidence>
<dbReference type="FunFam" id="3.40.50.720:FF:000084">
    <property type="entry name" value="Short-chain dehydrogenase reductase"/>
    <property type="match status" value="1"/>
</dbReference>
<comment type="similarity">
    <text evidence="1">Belongs to the short-chain dehydrogenases/reductases (SDR) family.</text>
</comment>
<comment type="caution">
    <text evidence="3">The sequence shown here is derived from an EMBL/GenBank/DDBJ whole genome shotgun (WGS) entry which is preliminary data.</text>
</comment>
<dbReference type="CDD" id="cd05233">
    <property type="entry name" value="SDR_c"/>
    <property type="match status" value="1"/>
</dbReference>
<reference evidence="3 4" key="1">
    <citation type="submission" date="2018-10" db="EMBL/GenBank/DDBJ databases">
        <title>Genomic Encyclopedia of Type Strains, Phase IV (KMG-IV): sequencing the most valuable type-strain genomes for metagenomic binning, comparative biology and taxonomic classification.</title>
        <authorList>
            <person name="Goeker M."/>
        </authorList>
    </citation>
    <scope>NUCLEOTIDE SEQUENCE [LARGE SCALE GENOMIC DNA]</scope>
    <source>
        <strain evidence="3 4">DSM 20549</strain>
    </source>
</reference>
<protein>
    <submittedName>
        <fullName evidence="3">3-oxoacyl-[acyl-carrier protein] reductase</fullName>
    </submittedName>
</protein>
<dbReference type="Gene3D" id="3.40.50.720">
    <property type="entry name" value="NAD(P)-binding Rossmann-like Domain"/>
    <property type="match status" value="1"/>
</dbReference>
<dbReference type="SUPFAM" id="SSF51735">
    <property type="entry name" value="NAD(P)-binding Rossmann-fold domains"/>
    <property type="match status" value="1"/>
</dbReference>
<dbReference type="PRINTS" id="PR00080">
    <property type="entry name" value="SDRFAMILY"/>
</dbReference>
<dbReference type="OrthoDB" id="286404at2"/>
<keyword evidence="4" id="KW-1185">Reference proteome</keyword>
<dbReference type="GO" id="GO:0008206">
    <property type="term" value="P:bile acid metabolic process"/>
    <property type="evidence" value="ECO:0007669"/>
    <property type="project" value="UniProtKB-ARBA"/>
</dbReference>